<feature type="domain" description="Glycosyltransferase subfamily 4-like N-terminal" evidence="2">
    <location>
        <begin position="4"/>
        <end position="158"/>
    </location>
</feature>
<evidence type="ECO:0000259" key="1">
    <source>
        <dbReference type="Pfam" id="PF00534"/>
    </source>
</evidence>
<reference evidence="3 4" key="1">
    <citation type="submission" date="2018-08" db="EMBL/GenBank/DDBJ databases">
        <title>A genome reference for cultivated species of the human gut microbiota.</title>
        <authorList>
            <person name="Zou Y."/>
            <person name="Xue W."/>
            <person name="Luo G."/>
        </authorList>
    </citation>
    <scope>NUCLEOTIDE SEQUENCE [LARGE SCALE GENOMIC DNA]</scope>
    <source>
        <strain evidence="3 4">AF31-21AC</strain>
    </source>
</reference>
<dbReference type="Proteomes" id="UP000283586">
    <property type="component" value="Unassembled WGS sequence"/>
</dbReference>
<dbReference type="CDD" id="cd03808">
    <property type="entry name" value="GT4_CapM-like"/>
    <property type="match status" value="1"/>
</dbReference>
<evidence type="ECO:0000259" key="2">
    <source>
        <dbReference type="Pfam" id="PF13477"/>
    </source>
</evidence>
<name>A0A3R6P5N6_9FIRM</name>
<dbReference type="Pfam" id="PF00534">
    <property type="entry name" value="Glycos_transf_1"/>
    <property type="match status" value="1"/>
</dbReference>
<feature type="domain" description="Glycosyl transferase family 1" evidence="1">
    <location>
        <begin position="195"/>
        <end position="362"/>
    </location>
</feature>
<sequence>MSDKVLLVASVASMIQQFNMRNIDILLQMGYQVEVACNFAEGNTCAPEQIGELKKELESKQVVWHQIDFARNVFKLGQNARAYRQLKELFKKNQYHFVHCHSPIGGGLGRLAAHKYKTHAIYTAHGFHFFKGAPAKNWLLFYPVEKYLSRYTDELLVINQEDYELAKKKFHMKQLTYIPGIGVNVTPHDMPQEAKNKKRQELGIPESAFLIVQVAEFTANKNQRTVIKALEKMKKADIYYVMCGIGPEKEELEQYVKEHHLEKNIQFAGFRSDVHEILQCADCFVLSSFREGLSVALMEAMAEGLPVVCSRIRGNVDLIEDGVGGCLAAPEEAGAYGEAFEKIFENKRNKPEQLKKMGEQNRQKIRQFSEETVDEIMRKVYRR</sequence>
<evidence type="ECO:0000313" key="4">
    <source>
        <dbReference type="Proteomes" id="UP000283586"/>
    </source>
</evidence>
<dbReference type="RefSeq" id="WP_118488568.1">
    <property type="nucleotide sequence ID" value="NZ_QRQN01000007.1"/>
</dbReference>
<dbReference type="Gene3D" id="3.40.50.2000">
    <property type="entry name" value="Glycogen Phosphorylase B"/>
    <property type="match status" value="2"/>
</dbReference>
<dbReference type="PANTHER" id="PTHR12526:SF630">
    <property type="entry name" value="GLYCOSYLTRANSFERASE"/>
    <property type="match status" value="1"/>
</dbReference>
<proteinExistence type="predicted"/>
<comment type="caution">
    <text evidence="3">The sequence shown here is derived from an EMBL/GenBank/DDBJ whole genome shotgun (WGS) entry which is preliminary data.</text>
</comment>
<dbReference type="InterPro" id="IPR001296">
    <property type="entry name" value="Glyco_trans_1"/>
</dbReference>
<dbReference type="AlphaFoldDB" id="A0A3R6P5N6"/>
<protein>
    <submittedName>
        <fullName evidence="3">Glycosyltransferase family 1 protein</fullName>
    </submittedName>
</protein>
<dbReference type="GO" id="GO:0016757">
    <property type="term" value="F:glycosyltransferase activity"/>
    <property type="evidence" value="ECO:0007669"/>
    <property type="project" value="InterPro"/>
</dbReference>
<dbReference type="PANTHER" id="PTHR12526">
    <property type="entry name" value="GLYCOSYLTRANSFERASE"/>
    <property type="match status" value="1"/>
</dbReference>
<organism evidence="3 4">
    <name type="scientific">Roseburia intestinalis</name>
    <dbReference type="NCBI Taxonomy" id="166486"/>
    <lineage>
        <taxon>Bacteria</taxon>
        <taxon>Bacillati</taxon>
        <taxon>Bacillota</taxon>
        <taxon>Clostridia</taxon>
        <taxon>Lachnospirales</taxon>
        <taxon>Lachnospiraceae</taxon>
        <taxon>Roseburia</taxon>
    </lineage>
</organism>
<evidence type="ECO:0000313" key="3">
    <source>
        <dbReference type="EMBL" id="RHN09333.1"/>
    </source>
</evidence>
<dbReference type="EMBL" id="QRQN01000007">
    <property type="protein sequence ID" value="RHN09333.1"/>
    <property type="molecule type" value="Genomic_DNA"/>
</dbReference>
<dbReference type="Pfam" id="PF13477">
    <property type="entry name" value="Glyco_trans_4_2"/>
    <property type="match status" value="1"/>
</dbReference>
<keyword evidence="3" id="KW-0808">Transferase</keyword>
<dbReference type="InterPro" id="IPR028098">
    <property type="entry name" value="Glyco_trans_4-like_N"/>
</dbReference>
<accession>A0A3R6P5N6</accession>
<dbReference type="SUPFAM" id="SSF53756">
    <property type="entry name" value="UDP-Glycosyltransferase/glycogen phosphorylase"/>
    <property type="match status" value="1"/>
</dbReference>
<gene>
    <name evidence="3" type="ORF">DWZ31_07810</name>
</gene>